<gene>
    <name evidence="3" type="ORF">SI8410_06009232</name>
</gene>
<proteinExistence type="predicted"/>
<dbReference type="Pfam" id="PF20431">
    <property type="entry name" value="E_motif"/>
    <property type="match status" value="1"/>
</dbReference>
<reference evidence="3" key="1">
    <citation type="submission" date="2020-02" db="EMBL/GenBank/DDBJ databases">
        <authorList>
            <person name="Scholz U."/>
            <person name="Mascher M."/>
            <person name="Fiebig A."/>
        </authorList>
    </citation>
    <scope>NUCLEOTIDE SEQUENCE</scope>
</reference>
<dbReference type="Proteomes" id="UP000663760">
    <property type="component" value="Chromosome 6"/>
</dbReference>
<dbReference type="SUPFAM" id="SSF48452">
    <property type="entry name" value="TPR-like"/>
    <property type="match status" value="1"/>
</dbReference>
<dbReference type="InterPro" id="IPR046848">
    <property type="entry name" value="E_motif"/>
</dbReference>
<dbReference type="InterPro" id="IPR011990">
    <property type="entry name" value="TPR-like_helical_dom_sf"/>
</dbReference>
<dbReference type="OrthoDB" id="185373at2759"/>
<dbReference type="InterPro" id="IPR046960">
    <property type="entry name" value="PPR_At4g14850-like_plant"/>
</dbReference>
<dbReference type="PROSITE" id="PS51375">
    <property type="entry name" value="PPR"/>
    <property type="match status" value="5"/>
</dbReference>
<protein>
    <submittedName>
        <fullName evidence="3">Uncharacterized protein</fullName>
    </submittedName>
</protein>
<dbReference type="PANTHER" id="PTHR47926:SF344">
    <property type="entry name" value="OS07G0636900 PROTEIN"/>
    <property type="match status" value="1"/>
</dbReference>
<dbReference type="GO" id="GO:0003723">
    <property type="term" value="F:RNA binding"/>
    <property type="evidence" value="ECO:0007669"/>
    <property type="project" value="InterPro"/>
</dbReference>
<feature type="repeat" description="PPR" evidence="2">
    <location>
        <begin position="325"/>
        <end position="359"/>
    </location>
</feature>
<feature type="repeat" description="PPR" evidence="2">
    <location>
        <begin position="189"/>
        <end position="223"/>
    </location>
</feature>
<dbReference type="Gene3D" id="1.25.40.10">
    <property type="entry name" value="Tetratricopeptide repeat domain"/>
    <property type="match status" value="3"/>
</dbReference>
<dbReference type="AlphaFoldDB" id="A0A7I8KLA6"/>
<evidence type="ECO:0000313" key="3">
    <source>
        <dbReference type="EMBL" id="CAA7398567.1"/>
    </source>
</evidence>
<dbReference type="FunFam" id="1.25.40.10:FF:000878">
    <property type="entry name" value="Pentatricopeptide repeat-containing protein"/>
    <property type="match status" value="1"/>
</dbReference>
<dbReference type="EMBL" id="LR746269">
    <property type="protein sequence ID" value="CAA7398567.1"/>
    <property type="molecule type" value="Genomic_DNA"/>
</dbReference>
<keyword evidence="1" id="KW-0677">Repeat</keyword>
<evidence type="ECO:0000256" key="2">
    <source>
        <dbReference type="PROSITE-ProRule" id="PRU00708"/>
    </source>
</evidence>
<name>A0A7I8KLA6_SPIIN</name>
<evidence type="ECO:0000313" key="4">
    <source>
        <dbReference type="Proteomes" id="UP000663760"/>
    </source>
</evidence>
<feature type="repeat" description="PPR" evidence="2">
    <location>
        <begin position="88"/>
        <end position="122"/>
    </location>
</feature>
<dbReference type="GO" id="GO:0009451">
    <property type="term" value="P:RNA modification"/>
    <property type="evidence" value="ECO:0007669"/>
    <property type="project" value="InterPro"/>
</dbReference>
<dbReference type="NCBIfam" id="TIGR00756">
    <property type="entry name" value="PPR"/>
    <property type="match status" value="4"/>
</dbReference>
<accession>A0A7I8KLA6</accession>
<dbReference type="PANTHER" id="PTHR47926">
    <property type="entry name" value="PENTATRICOPEPTIDE REPEAT-CONTAINING PROTEIN"/>
    <property type="match status" value="1"/>
</dbReference>
<feature type="repeat" description="PPR" evidence="2">
    <location>
        <begin position="259"/>
        <end position="289"/>
    </location>
</feature>
<feature type="repeat" description="PPR" evidence="2">
    <location>
        <begin position="290"/>
        <end position="324"/>
    </location>
</feature>
<evidence type="ECO:0000256" key="1">
    <source>
        <dbReference type="ARBA" id="ARBA00022737"/>
    </source>
</evidence>
<organism evidence="3 4">
    <name type="scientific">Spirodela intermedia</name>
    <name type="common">Intermediate duckweed</name>
    <dbReference type="NCBI Taxonomy" id="51605"/>
    <lineage>
        <taxon>Eukaryota</taxon>
        <taxon>Viridiplantae</taxon>
        <taxon>Streptophyta</taxon>
        <taxon>Embryophyta</taxon>
        <taxon>Tracheophyta</taxon>
        <taxon>Spermatophyta</taxon>
        <taxon>Magnoliopsida</taxon>
        <taxon>Liliopsida</taxon>
        <taxon>Araceae</taxon>
        <taxon>Lemnoideae</taxon>
        <taxon>Spirodela</taxon>
    </lineage>
</organism>
<keyword evidence="4" id="KW-1185">Reference proteome</keyword>
<sequence>MPRAALARRGERLLFALCSTAGDTFAYYFSLLDDATSAHQLRQLHARLLRAGLLADVVLGSKLVRQYSRHGELLSSAYPFFLGMPLRNHYSFSIVIGEMSRAGHPRRAAELFVEMRASGLPLDAPTAALALRSYGAAGCAAAGAAAHALCTKHGLERNPYVASAGVFLYAALGRLPDARALFDETPHRDAVLWTAMLSGYAQRGPPEAAVEVFSEMVAVGMELDGVAIVGLLLASSRLGWLLHGKSAHGFAVRRGVPAGLSLGNALVDMYAKCGELRRAEEVFRRMPRRDVISWSSLILGHGLHGGADRALELFSLMAADGCRPNAVTFLGVLSACAHAGRVEAAWGFWREMAERGVALELKHYACMVDVLARAGRLGAAERFAAEMPVEPDEAVWGALLAACRTHGEVEAAERVARRLLRLRPEKSGYYVLLANVFSDAGRYGDAEKVRALMKELNVGKLPGHSSVDLS</sequence>
<dbReference type="Pfam" id="PF01535">
    <property type="entry name" value="PPR"/>
    <property type="match status" value="5"/>
</dbReference>
<dbReference type="InterPro" id="IPR002885">
    <property type="entry name" value="PPR_rpt"/>
</dbReference>